<dbReference type="InterPro" id="IPR000835">
    <property type="entry name" value="HTH_MarR-typ"/>
</dbReference>
<comment type="caution">
    <text evidence="2">The sequence shown here is derived from an EMBL/GenBank/DDBJ whole genome shotgun (WGS) entry which is preliminary data.</text>
</comment>
<sequence>MDTAAGQSDYLTDAVTRLERAVANIGAMRLKPWRMTLSGYAALKILERQPNLSLAQLSRRCFVKPQTMTRIVAELERRGWVERSPHPESERAMSLALTPAGLTSLTEMAAEVDKIESTLGGMLEPGQFPELVATLRRCAVAVETEIKDARRVSRD</sequence>
<proteinExistence type="predicted"/>
<accession>A0A9W6L252</accession>
<dbReference type="InterPro" id="IPR036388">
    <property type="entry name" value="WH-like_DNA-bd_sf"/>
</dbReference>
<dbReference type="InterPro" id="IPR039422">
    <property type="entry name" value="MarR/SlyA-like"/>
</dbReference>
<evidence type="ECO:0000259" key="1">
    <source>
        <dbReference type="PROSITE" id="PS50995"/>
    </source>
</evidence>
<reference evidence="2" key="2">
    <citation type="submission" date="2023-01" db="EMBL/GenBank/DDBJ databases">
        <authorList>
            <person name="Sun Q."/>
            <person name="Evtushenko L."/>
        </authorList>
    </citation>
    <scope>NUCLEOTIDE SEQUENCE</scope>
    <source>
        <strain evidence="2">VKM Ac-1069</strain>
    </source>
</reference>
<keyword evidence="3" id="KW-1185">Reference proteome</keyword>
<dbReference type="Pfam" id="PF01047">
    <property type="entry name" value="MarR"/>
    <property type="match status" value="1"/>
</dbReference>
<protein>
    <recommendedName>
        <fullName evidence="1">HTH marR-type domain-containing protein</fullName>
    </recommendedName>
</protein>
<dbReference type="PROSITE" id="PS50995">
    <property type="entry name" value="HTH_MARR_2"/>
    <property type="match status" value="1"/>
</dbReference>
<name>A0A9W6L252_9PSEU</name>
<dbReference type="SUPFAM" id="SSF46785">
    <property type="entry name" value="Winged helix' DNA-binding domain"/>
    <property type="match status" value="1"/>
</dbReference>
<dbReference type="GO" id="GO:0003700">
    <property type="term" value="F:DNA-binding transcription factor activity"/>
    <property type="evidence" value="ECO:0007669"/>
    <property type="project" value="InterPro"/>
</dbReference>
<dbReference type="InterPro" id="IPR036390">
    <property type="entry name" value="WH_DNA-bd_sf"/>
</dbReference>
<dbReference type="Gene3D" id="1.10.10.10">
    <property type="entry name" value="Winged helix-like DNA-binding domain superfamily/Winged helix DNA-binding domain"/>
    <property type="match status" value="1"/>
</dbReference>
<organism evidence="2 3">
    <name type="scientific">Pseudonocardia halophobica</name>
    <dbReference type="NCBI Taxonomy" id="29401"/>
    <lineage>
        <taxon>Bacteria</taxon>
        <taxon>Bacillati</taxon>
        <taxon>Actinomycetota</taxon>
        <taxon>Actinomycetes</taxon>
        <taxon>Pseudonocardiales</taxon>
        <taxon>Pseudonocardiaceae</taxon>
        <taxon>Pseudonocardia</taxon>
    </lineage>
</organism>
<dbReference type="GO" id="GO:0006950">
    <property type="term" value="P:response to stress"/>
    <property type="evidence" value="ECO:0007669"/>
    <property type="project" value="TreeGrafter"/>
</dbReference>
<dbReference type="Proteomes" id="UP001143463">
    <property type="component" value="Unassembled WGS sequence"/>
</dbReference>
<dbReference type="PANTHER" id="PTHR33164">
    <property type="entry name" value="TRANSCRIPTIONAL REGULATOR, MARR FAMILY"/>
    <property type="match status" value="1"/>
</dbReference>
<evidence type="ECO:0000313" key="2">
    <source>
        <dbReference type="EMBL" id="GLL12241.1"/>
    </source>
</evidence>
<dbReference type="RefSeq" id="WP_037045506.1">
    <property type="nucleotide sequence ID" value="NZ_BAAAUZ010000077.1"/>
</dbReference>
<gene>
    <name evidence="2" type="ORF">GCM10017577_33820</name>
</gene>
<dbReference type="PANTHER" id="PTHR33164:SF43">
    <property type="entry name" value="HTH-TYPE TRANSCRIPTIONAL REPRESSOR YETL"/>
    <property type="match status" value="1"/>
</dbReference>
<reference evidence="2" key="1">
    <citation type="journal article" date="2014" name="Int. J. Syst. Evol. Microbiol.">
        <title>Complete genome sequence of Corynebacterium casei LMG S-19264T (=DSM 44701T), isolated from a smear-ripened cheese.</title>
        <authorList>
            <consortium name="US DOE Joint Genome Institute (JGI-PGF)"/>
            <person name="Walter F."/>
            <person name="Albersmeier A."/>
            <person name="Kalinowski J."/>
            <person name="Ruckert C."/>
        </authorList>
    </citation>
    <scope>NUCLEOTIDE SEQUENCE</scope>
    <source>
        <strain evidence="2">VKM Ac-1069</strain>
    </source>
</reference>
<feature type="domain" description="HTH marR-type" evidence="1">
    <location>
        <begin position="8"/>
        <end position="140"/>
    </location>
</feature>
<dbReference type="SMART" id="SM00347">
    <property type="entry name" value="HTH_MARR"/>
    <property type="match status" value="1"/>
</dbReference>
<dbReference type="AlphaFoldDB" id="A0A9W6L252"/>
<evidence type="ECO:0000313" key="3">
    <source>
        <dbReference type="Proteomes" id="UP001143463"/>
    </source>
</evidence>
<dbReference type="EMBL" id="BSFQ01000013">
    <property type="protein sequence ID" value="GLL12241.1"/>
    <property type="molecule type" value="Genomic_DNA"/>
</dbReference>